<evidence type="ECO:0000313" key="6">
    <source>
        <dbReference type="Proteomes" id="UP001200145"/>
    </source>
</evidence>
<evidence type="ECO:0000313" key="5">
    <source>
        <dbReference type="EMBL" id="MCF1716614.1"/>
    </source>
</evidence>
<evidence type="ECO:0000256" key="1">
    <source>
        <dbReference type="ARBA" id="ARBA00005336"/>
    </source>
</evidence>
<dbReference type="PANTHER" id="PTHR30620:SF123">
    <property type="entry name" value="BETA-XYLOSIDASE"/>
    <property type="match status" value="1"/>
</dbReference>
<evidence type="ECO:0000259" key="4">
    <source>
        <dbReference type="SMART" id="SM01217"/>
    </source>
</evidence>
<dbReference type="InterPro" id="IPR026891">
    <property type="entry name" value="Fn3-like"/>
</dbReference>
<dbReference type="InterPro" id="IPR017853">
    <property type="entry name" value="GH"/>
</dbReference>
<reference evidence="5 6" key="1">
    <citation type="submission" date="2022-01" db="EMBL/GenBank/DDBJ databases">
        <title>Flavihumibacter sp. nov., isolated from sediment of a river.</title>
        <authorList>
            <person name="Liu H."/>
        </authorList>
    </citation>
    <scope>NUCLEOTIDE SEQUENCE [LARGE SCALE GENOMIC DNA]</scope>
    <source>
        <strain evidence="5 6">RY-1</strain>
    </source>
</reference>
<dbReference type="EMBL" id="JAKEVY010000005">
    <property type="protein sequence ID" value="MCF1716614.1"/>
    <property type="molecule type" value="Genomic_DNA"/>
</dbReference>
<dbReference type="InterPro" id="IPR036881">
    <property type="entry name" value="Glyco_hydro_3_C_sf"/>
</dbReference>
<dbReference type="InterPro" id="IPR013783">
    <property type="entry name" value="Ig-like_fold"/>
</dbReference>
<keyword evidence="6" id="KW-1185">Reference proteome</keyword>
<sequence length="779" mass="84942">MLRNFLLLVVLLPIEIELVGQVSPAYKNPRLPIPQRTADLLKRMTVEEKIGQLLCPMGWEMWEKKGNEVTYSSKFKHLIDSSYVGAFWGVYRADPWTKKTLVTGLNPELAAKAGNALQKYVMEHSRLGIPIFLAEESPHGHMAIGTTVFPTGIGLASTWNPELVESAASVMAREIRLQGGHISYGPVMDLSRDPRWSRVEESFGEDPVLTAAIGVAAVKGGGGGDLSKPSSVISTLKHFIAYGIPEGGHNGNTTILGQRELHENFLPPFQKAVKAGALSIMTAYNSIDGIPCTSNEYLYRDLLKSQWGFRGFVVSDLFSIDGLAGSHRIAKDIREAGELALKAGVDMDLGANAFAKMKQSVAEGKISIKQLDEAVSRVLKLKFEMGLFENPYVNPQQAKARVRTSESIAIARETARQSIILLENKNNILPLKKTISRIAVIGPNADNQYNQLGDYTAPQEPGNIVTVYEGIKAKFPTATVKYVKGVAIRDTLNTDIPAAVQAAKNAEVAIVVVGGSSARDFQTNYQETGAAIADAKSVQDIESGEGFDRASLNLLGKQQELLEAVKATGTPVIVIYIQGRPLEMNWAAAHADAFLCAWYPGQEGGTAIAEILKGDVNPSGKLPISVPKSVGQLPVYYNKKNPRGHDYVEMSAAPLYPFGFGRSYTGFEYSQLNVQSTGTNRFEVSFQLKNTGVVDGTEVVQLYLRDELASVVQPNKQLKQFQRIALKAGEQKAIRFTLGQEDLQIIDQYMKLKVEAGVFTVMIGGSSSELPLKTTFTVK</sequence>
<dbReference type="InterPro" id="IPR002772">
    <property type="entry name" value="Glyco_hydro_3_C"/>
</dbReference>
<dbReference type="InterPro" id="IPR019800">
    <property type="entry name" value="Glyco_hydro_3_AS"/>
</dbReference>
<dbReference type="SUPFAM" id="SSF51445">
    <property type="entry name" value="(Trans)glycosidases"/>
    <property type="match status" value="1"/>
</dbReference>
<dbReference type="PANTHER" id="PTHR30620">
    <property type="entry name" value="PERIPLASMIC BETA-GLUCOSIDASE-RELATED"/>
    <property type="match status" value="1"/>
</dbReference>
<dbReference type="InterPro" id="IPR001764">
    <property type="entry name" value="Glyco_hydro_3_N"/>
</dbReference>
<keyword evidence="3" id="KW-0326">Glycosidase</keyword>
<dbReference type="Gene3D" id="3.20.20.300">
    <property type="entry name" value="Glycoside hydrolase, family 3, N-terminal domain"/>
    <property type="match status" value="1"/>
</dbReference>
<dbReference type="GO" id="GO:0016787">
    <property type="term" value="F:hydrolase activity"/>
    <property type="evidence" value="ECO:0007669"/>
    <property type="project" value="UniProtKB-KW"/>
</dbReference>
<dbReference type="Pfam" id="PF14310">
    <property type="entry name" value="Fn3-like"/>
    <property type="match status" value="1"/>
</dbReference>
<dbReference type="InterPro" id="IPR051915">
    <property type="entry name" value="Cellulose_Degrad_GH3"/>
</dbReference>
<dbReference type="RefSeq" id="WP_234867935.1">
    <property type="nucleotide sequence ID" value="NZ_JAKEVY010000005.1"/>
</dbReference>
<dbReference type="Gene3D" id="3.40.50.1700">
    <property type="entry name" value="Glycoside hydrolase family 3 C-terminal domain"/>
    <property type="match status" value="1"/>
</dbReference>
<feature type="domain" description="Fibronectin type III-like" evidence="4">
    <location>
        <begin position="698"/>
        <end position="767"/>
    </location>
</feature>
<evidence type="ECO:0000256" key="2">
    <source>
        <dbReference type="ARBA" id="ARBA00022801"/>
    </source>
</evidence>
<proteinExistence type="inferred from homology"/>
<name>A0ABS9BN26_9BACT</name>
<evidence type="ECO:0000256" key="3">
    <source>
        <dbReference type="RuleBase" id="RU361161"/>
    </source>
</evidence>
<comment type="similarity">
    <text evidence="1 3">Belongs to the glycosyl hydrolase 3 family.</text>
</comment>
<keyword evidence="2 3" id="KW-0378">Hydrolase</keyword>
<gene>
    <name evidence="5" type="ORF">L0U88_18375</name>
</gene>
<dbReference type="Gene3D" id="2.60.40.10">
    <property type="entry name" value="Immunoglobulins"/>
    <property type="match status" value="1"/>
</dbReference>
<dbReference type="Pfam" id="PF00933">
    <property type="entry name" value="Glyco_hydro_3"/>
    <property type="match status" value="1"/>
</dbReference>
<dbReference type="InterPro" id="IPR036962">
    <property type="entry name" value="Glyco_hydro_3_N_sf"/>
</dbReference>
<comment type="caution">
    <text evidence="5">The sequence shown here is derived from an EMBL/GenBank/DDBJ whole genome shotgun (WGS) entry which is preliminary data.</text>
</comment>
<dbReference type="SUPFAM" id="SSF52279">
    <property type="entry name" value="Beta-D-glucan exohydrolase, C-terminal domain"/>
    <property type="match status" value="1"/>
</dbReference>
<protein>
    <submittedName>
        <fullName evidence="5">Glycoside hydrolase family 3 C-terminal domain-containing protein</fullName>
    </submittedName>
</protein>
<dbReference type="PROSITE" id="PS00775">
    <property type="entry name" value="GLYCOSYL_HYDROL_F3"/>
    <property type="match status" value="1"/>
</dbReference>
<organism evidence="5 6">
    <name type="scientific">Flavihumibacter fluminis</name>
    <dbReference type="NCBI Taxonomy" id="2909236"/>
    <lineage>
        <taxon>Bacteria</taxon>
        <taxon>Pseudomonadati</taxon>
        <taxon>Bacteroidota</taxon>
        <taxon>Chitinophagia</taxon>
        <taxon>Chitinophagales</taxon>
        <taxon>Chitinophagaceae</taxon>
        <taxon>Flavihumibacter</taxon>
    </lineage>
</organism>
<accession>A0ABS9BN26</accession>
<dbReference type="SMART" id="SM01217">
    <property type="entry name" value="Fn3_like"/>
    <property type="match status" value="1"/>
</dbReference>
<dbReference type="Pfam" id="PF01915">
    <property type="entry name" value="Glyco_hydro_3_C"/>
    <property type="match status" value="1"/>
</dbReference>
<dbReference type="PRINTS" id="PR00133">
    <property type="entry name" value="GLHYDRLASE3"/>
</dbReference>
<dbReference type="Proteomes" id="UP001200145">
    <property type="component" value="Unassembled WGS sequence"/>
</dbReference>